<dbReference type="InterPro" id="IPR018060">
    <property type="entry name" value="HTH_AraC"/>
</dbReference>
<reference evidence="5 6" key="1">
    <citation type="submission" date="2016-10" db="EMBL/GenBank/DDBJ databases">
        <authorList>
            <person name="Varghese N."/>
            <person name="Submissions S."/>
        </authorList>
    </citation>
    <scope>NUCLEOTIDE SEQUENCE [LARGE SCALE GENOMIC DNA]</scope>
    <source>
        <strain evidence="5 6">CGMCC 1.6853</strain>
    </source>
</reference>
<dbReference type="PANTHER" id="PTHR47894:SF1">
    <property type="entry name" value="HTH-TYPE TRANSCRIPTIONAL REGULATOR VQSM"/>
    <property type="match status" value="1"/>
</dbReference>
<dbReference type="SMART" id="SM00342">
    <property type="entry name" value="HTH_ARAC"/>
    <property type="match status" value="1"/>
</dbReference>
<comment type="caution">
    <text evidence="5">The sequence shown here is derived from an EMBL/GenBank/DDBJ whole genome shotgun (WGS) entry which is preliminary data.</text>
</comment>
<dbReference type="Pfam" id="PF12833">
    <property type="entry name" value="HTH_18"/>
    <property type="match status" value="1"/>
</dbReference>
<feature type="domain" description="HTH araC/xylS-type" evidence="4">
    <location>
        <begin position="233"/>
        <end position="331"/>
    </location>
</feature>
<keyword evidence="3" id="KW-0804">Transcription</keyword>
<dbReference type="InterPro" id="IPR032687">
    <property type="entry name" value="AraC-type_N"/>
</dbReference>
<name>A0A1G5C3Z8_9GAMM</name>
<dbReference type="EMBL" id="FMUT01000002">
    <property type="protein sequence ID" value="SCX97056.1"/>
    <property type="molecule type" value="Genomic_DNA"/>
</dbReference>
<dbReference type="RefSeq" id="WP_033633788.1">
    <property type="nucleotide sequence ID" value="NZ_CBCSIN010000001.1"/>
</dbReference>
<evidence type="ECO:0000313" key="5">
    <source>
        <dbReference type="EMBL" id="SCX97056.1"/>
    </source>
</evidence>
<dbReference type="Pfam" id="PF12625">
    <property type="entry name" value="Arabinose_bd"/>
    <property type="match status" value="1"/>
</dbReference>
<dbReference type="PANTHER" id="PTHR47894">
    <property type="entry name" value="HTH-TYPE TRANSCRIPTIONAL REGULATOR GADX"/>
    <property type="match status" value="1"/>
</dbReference>
<evidence type="ECO:0000259" key="4">
    <source>
        <dbReference type="PROSITE" id="PS01124"/>
    </source>
</evidence>
<protein>
    <submittedName>
        <fullName evidence="5">AraC-type DNA-binding protein</fullName>
    </submittedName>
</protein>
<sequence length="341" mass="37886">MSSDQIPVSGALAVHLAAQGVDIEQLGRLAGLPAGLFGERRDKIKLTTQQFFSLWRSLPQLNDDPAFGLRLGGEAAPEHYDIALVAALHSATLGEALQKVARYKRLVCPEELMLVEDGDSMRLHTRWTMSEGHAPALLIDAMFAAITALCRRGTGLPLQPQAIELTRRADAASPLARYFGCPVTFNAPLDVLVFDRALMRQPFVTYNQAMLAVLLPGLEAELAKSQSAHDLPTQVMAILSRSMRGQRPSVNSVAAELYLSPRTLQRRLQQHGYSYQQLLDKTRHRTACRLLAETDLEPGEIAFVLGFEELNSFSRAFIQWETLTPSRWRTQRAAGQWENRA</sequence>
<dbReference type="Gene3D" id="1.10.10.60">
    <property type="entry name" value="Homeodomain-like"/>
    <property type="match status" value="1"/>
</dbReference>
<gene>
    <name evidence="5" type="ORF">SAMN02927935_00600</name>
</gene>
<dbReference type="InterPro" id="IPR009057">
    <property type="entry name" value="Homeodomain-like_sf"/>
</dbReference>
<dbReference type="Proteomes" id="UP000183031">
    <property type="component" value="Unassembled WGS sequence"/>
</dbReference>
<evidence type="ECO:0000256" key="1">
    <source>
        <dbReference type="ARBA" id="ARBA00023015"/>
    </source>
</evidence>
<dbReference type="PROSITE" id="PS01124">
    <property type="entry name" value="HTH_ARAC_FAMILY_2"/>
    <property type="match status" value="1"/>
</dbReference>
<evidence type="ECO:0000256" key="2">
    <source>
        <dbReference type="ARBA" id="ARBA00023125"/>
    </source>
</evidence>
<keyword evidence="2 5" id="KW-0238">DNA-binding</keyword>
<keyword evidence="6" id="KW-1185">Reference proteome</keyword>
<keyword evidence="1" id="KW-0805">Transcription regulation</keyword>
<evidence type="ECO:0000256" key="3">
    <source>
        <dbReference type="ARBA" id="ARBA00023163"/>
    </source>
</evidence>
<evidence type="ECO:0000313" key="6">
    <source>
        <dbReference type="Proteomes" id="UP000183031"/>
    </source>
</evidence>
<accession>A0A1G5C3Z8</accession>
<proteinExistence type="predicted"/>
<dbReference type="SUPFAM" id="SSF46689">
    <property type="entry name" value="Homeodomain-like"/>
    <property type="match status" value="1"/>
</dbReference>
<organism evidence="5 6">
    <name type="scientific">Serratia nematodiphila</name>
    <dbReference type="NCBI Taxonomy" id="458197"/>
    <lineage>
        <taxon>Bacteria</taxon>
        <taxon>Pseudomonadati</taxon>
        <taxon>Pseudomonadota</taxon>
        <taxon>Gammaproteobacteria</taxon>
        <taxon>Enterobacterales</taxon>
        <taxon>Yersiniaceae</taxon>
        <taxon>Serratia</taxon>
    </lineage>
</organism>
<dbReference type="GO" id="GO:0003677">
    <property type="term" value="F:DNA binding"/>
    <property type="evidence" value="ECO:0007669"/>
    <property type="project" value="UniProtKB-KW"/>
</dbReference>